<keyword evidence="7" id="KW-0460">Magnesium</keyword>
<comment type="similarity">
    <text evidence="3">Belongs to the PEPCase type 1 family.</text>
</comment>
<dbReference type="Proteomes" id="UP000028999">
    <property type="component" value="Unassembled WGS sequence"/>
</dbReference>
<dbReference type="PaxDb" id="3708-A0A078GK13"/>
<dbReference type="AlphaFoldDB" id="A0A078GK13"/>
<reference evidence="11 12" key="1">
    <citation type="journal article" date="2014" name="Science">
        <title>Plant genetics. Early allopolyploid evolution in the post-Neolithic Brassica napus oilseed genome.</title>
        <authorList>
            <person name="Chalhoub B."/>
            <person name="Denoeud F."/>
            <person name="Liu S."/>
            <person name="Parkin I.A."/>
            <person name="Tang H."/>
            <person name="Wang X."/>
            <person name="Chiquet J."/>
            <person name="Belcram H."/>
            <person name="Tong C."/>
            <person name="Samans B."/>
            <person name="Correa M."/>
            <person name="Da Silva C."/>
            <person name="Just J."/>
            <person name="Falentin C."/>
            <person name="Koh C.S."/>
            <person name="Le Clainche I."/>
            <person name="Bernard M."/>
            <person name="Bento P."/>
            <person name="Noel B."/>
            <person name="Labadie K."/>
            <person name="Alberti A."/>
            <person name="Charles M."/>
            <person name="Arnaud D."/>
            <person name="Guo H."/>
            <person name="Daviaud C."/>
            <person name="Alamery S."/>
            <person name="Jabbari K."/>
            <person name="Zhao M."/>
            <person name="Edger P.P."/>
            <person name="Chelaifa H."/>
            <person name="Tack D."/>
            <person name="Lassalle G."/>
            <person name="Mestiri I."/>
            <person name="Schnel N."/>
            <person name="Le Paslier M.C."/>
            <person name="Fan G."/>
            <person name="Renault V."/>
            <person name="Bayer P.E."/>
            <person name="Golicz A.A."/>
            <person name="Manoli S."/>
            <person name="Lee T.H."/>
            <person name="Thi V.H."/>
            <person name="Chalabi S."/>
            <person name="Hu Q."/>
            <person name="Fan C."/>
            <person name="Tollenaere R."/>
            <person name="Lu Y."/>
            <person name="Battail C."/>
            <person name="Shen J."/>
            <person name="Sidebottom C.H."/>
            <person name="Wang X."/>
            <person name="Canaguier A."/>
            <person name="Chauveau A."/>
            <person name="Berard A."/>
            <person name="Deniot G."/>
            <person name="Guan M."/>
            <person name="Liu Z."/>
            <person name="Sun F."/>
            <person name="Lim Y.P."/>
            <person name="Lyons E."/>
            <person name="Town C.D."/>
            <person name="Bancroft I."/>
            <person name="Wang X."/>
            <person name="Meng J."/>
            <person name="Ma J."/>
            <person name="Pires J.C."/>
            <person name="King G.J."/>
            <person name="Brunel D."/>
            <person name="Delourme R."/>
            <person name="Renard M."/>
            <person name="Aury J.M."/>
            <person name="Adams K.L."/>
            <person name="Batley J."/>
            <person name="Snowdon R.J."/>
            <person name="Tost J."/>
            <person name="Edwards D."/>
            <person name="Zhou Y."/>
            <person name="Hua W."/>
            <person name="Sharpe A.G."/>
            <person name="Paterson A.H."/>
            <person name="Guan C."/>
            <person name="Wincker P."/>
        </authorList>
    </citation>
    <scope>NUCLEOTIDE SEQUENCE [LARGE SCALE GENOMIC DNA]</scope>
    <source>
        <strain evidence="12">cv. Darmor-bzh</strain>
    </source>
</reference>
<dbReference type="SUPFAM" id="SSF51621">
    <property type="entry name" value="Phosphoenolpyruvate/pyruvate domain"/>
    <property type="match status" value="1"/>
</dbReference>
<comment type="cofactor">
    <cofactor evidence="1">
        <name>Mg(2+)</name>
        <dbReference type="ChEBI" id="CHEBI:18420"/>
    </cofactor>
</comment>
<protein>
    <recommendedName>
        <fullName evidence="5">phosphoenolpyruvate carboxylase</fullName>
        <ecNumber evidence="5">4.1.1.31</ecNumber>
    </recommendedName>
</protein>
<comment type="subunit">
    <text evidence="4">Homotetramer.</text>
</comment>
<dbReference type="EC" id="4.1.1.31" evidence="5"/>
<evidence type="ECO:0000256" key="2">
    <source>
        <dbReference type="ARBA" id="ARBA00004496"/>
    </source>
</evidence>
<gene>
    <name evidence="11" type="primary">BnaC03g69540D</name>
    <name evidence="11" type="ORF">GSBRNA2T00033072001</name>
</gene>
<dbReference type="OMA" id="SKSFAHM"/>
<evidence type="ECO:0000256" key="6">
    <source>
        <dbReference type="ARBA" id="ARBA00022490"/>
    </source>
</evidence>
<dbReference type="PANTHER" id="PTHR30523:SF38">
    <property type="entry name" value="PHOSPHOENOLPYRUVATE CARBOXYLASE 1"/>
    <property type="match status" value="1"/>
</dbReference>
<evidence type="ECO:0000313" key="11">
    <source>
        <dbReference type="EMBL" id="CDY25721.1"/>
    </source>
</evidence>
<evidence type="ECO:0000256" key="1">
    <source>
        <dbReference type="ARBA" id="ARBA00001946"/>
    </source>
</evidence>
<evidence type="ECO:0000256" key="3">
    <source>
        <dbReference type="ARBA" id="ARBA00008346"/>
    </source>
</evidence>
<name>A0A078GK13_BRANA</name>
<dbReference type="PRINTS" id="PR00150">
    <property type="entry name" value="PEPCARBXLASE"/>
</dbReference>
<keyword evidence="8" id="KW-0456">Lyase</keyword>
<dbReference type="FunFam" id="1.20.1440.90:FF:000001">
    <property type="entry name" value="Phosphoenolpyruvate carboxylase 1"/>
    <property type="match status" value="1"/>
</dbReference>
<dbReference type="Gene3D" id="1.20.1440.90">
    <property type="entry name" value="Phosphoenolpyruvate/pyruvate domain"/>
    <property type="match status" value="1"/>
</dbReference>
<dbReference type="GO" id="GO:0048366">
    <property type="term" value="P:leaf development"/>
    <property type="evidence" value="ECO:0000318"/>
    <property type="project" value="GO_Central"/>
</dbReference>
<dbReference type="PANTHER" id="PTHR30523">
    <property type="entry name" value="PHOSPHOENOLPYRUVATE CARBOXYLASE"/>
    <property type="match status" value="1"/>
</dbReference>
<dbReference type="InterPro" id="IPR015813">
    <property type="entry name" value="Pyrv/PenolPyrv_kinase-like_dom"/>
</dbReference>
<dbReference type="GO" id="GO:0005829">
    <property type="term" value="C:cytosol"/>
    <property type="evidence" value="ECO:0000318"/>
    <property type="project" value="GO_Central"/>
</dbReference>
<evidence type="ECO:0000256" key="4">
    <source>
        <dbReference type="ARBA" id="ARBA00011881"/>
    </source>
</evidence>
<dbReference type="STRING" id="3708.A0A078GK13"/>
<keyword evidence="9" id="KW-0120">Carbon dioxide fixation</keyword>
<accession>A0A078GK13</accession>
<dbReference type="GO" id="GO:0008964">
    <property type="term" value="F:phosphoenolpyruvate carboxylase activity"/>
    <property type="evidence" value="ECO:0000318"/>
    <property type="project" value="GO_Central"/>
</dbReference>
<evidence type="ECO:0000256" key="5">
    <source>
        <dbReference type="ARBA" id="ARBA00012305"/>
    </source>
</evidence>
<dbReference type="GO" id="GO:0015977">
    <property type="term" value="P:carbon fixation"/>
    <property type="evidence" value="ECO:0007669"/>
    <property type="project" value="UniProtKB-KW"/>
</dbReference>
<evidence type="ECO:0000256" key="8">
    <source>
        <dbReference type="ARBA" id="ARBA00023239"/>
    </source>
</evidence>
<feature type="active site" evidence="10">
    <location>
        <position position="173"/>
    </location>
</feature>
<comment type="subcellular location">
    <subcellularLocation>
        <location evidence="2">Cytoplasm</location>
    </subcellularLocation>
</comment>
<dbReference type="Pfam" id="PF00311">
    <property type="entry name" value="PEPcase"/>
    <property type="match status" value="2"/>
</dbReference>
<dbReference type="PROSITE" id="PS00781">
    <property type="entry name" value="PEPCASE_1"/>
    <property type="match status" value="1"/>
</dbReference>
<proteinExistence type="inferred from homology"/>
<dbReference type="GO" id="GO:0006099">
    <property type="term" value="P:tricarboxylic acid cycle"/>
    <property type="evidence" value="ECO:0007669"/>
    <property type="project" value="InterPro"/>
</dbReference>
<dbReference type="InterPro" id="IPR021135">
    <property type="entry name" value="PEP_COase"/>
</dbReference>
<evidence type="ECO:0000256" key="9">
    <source>
        <dbReference type="ARBA" id="ARBA00023300"/>
    </source>
</evidence>
<evidence type="ECO:0000256" key="7">
    <source>
        <dbReference type="ARBA" id="ARBA00022842"/>
    </source>
</evidence>
<dbReference type="Gramene" id="CDY25721">
    <property type="protein sequence ID" value="CDY25721"/>
    <property type="gene ID" value="GSBRNA2T00033072001"/>
</dbReference>
<evidence type="ECO:0000313" key="12">
    <source>
        <dbReference type="Proteomes" id="UP000028999"/>
    </source>
</evidence>
<sequence length="891" mass="101691">MPHGKLEKMASMDVHLRQLVPGKVSEDDKLVEYDALLLDRFLDILQELHGEDLRETVQELYEHSAEYEGKHEPKKLEELGNVLTSLDPGDSIVIAKAFSHMLNLANLAEEVQIAYRRRIKKLKKGDFVDESSATTESDLEETFKKLVGDLNKSPEEIFDALKNQTVDLVLTAHPTQSVRRSLLQKHGRIRDCLAQLYAKDITPDDKQELDEALQREIQAAFRTDEIKRTPPTPQDEMRAGMSYFHETIWKGVPKFLRRVDTALKNIGIEERVPYNAPLIQFSSWMGGDRDGNPRVTPEVTRDVCLLARMMAATMYFNQIEDLMFELSMWRCNDELRVRADELHVNRRKDAAKHYIEFWKSIPPTEPYRVVLGDVRDKLYHTRERARQLLSNGTSDVPEEATFNNLEEFLEPLELCYRSLCSCGDRPIADGSLLDFLRQVSTFGLSLVRLDIRQESDRHTDIADVLDTFHVIAELPSDSFGAYIISMATAPSDVLAVELLQRECHVKRPLRVVPLFEKLADLEAAPAAVARLFSVDWYKNRINAQEELVKVAKEYGVKLTMFHGRGGTVGRGGGPTHLAILSQPPDTINGSLRVTVQGEVIEQSFGEEHLCFRTLQRFTAATLEHGMRPPVSPKPEWRALLDEMAVVATEEYRSVVFQEPRFVEYFRLATPELEYGRMNIGSRPSKRKPSGGIESLRAIPWIFAWTQTRFHLPVWLGFGAAIRHVVEKDVKNLHMLQDMYQHWPFFRVTIDLIEMVFAKGDPGIAALYDKLLVSEELWPFGDKLRANFEETKKLVLQTAGHKDLLEGDPYLKQRLRLRNSYITTLNVCQAYTLKRIRDPSYNVTLRPHISKEIAESSKELIELNPTSEYAPGLEDTLILTMKGVAAGLQNTG</sequence>
<keyword evidence="12" id="KW-1185">Reference proteome</keyword>
<dbReference type="EMBL" id="LK032179">
    <property type="protein sequence ID" value="CDY25721.1"/>
    <property type="molecule type" value="Genomic_DNA"/>
</dbReference>
<organism evidence="11 12">
    <name type="scientific">Brassica napus</name>
    <name type="common">Rape</name>
    <dbReference type="NCBI Taxonomy" id="3708"/>
    <lineage>
        <taxon>Eukaryota</taxon>
        <taxon>Viridiplantae</taxon>
        <taxon>Streptophyta</taxon>
        <taxon>Embryophyta</taxon>
        <taxon>Tracheophyta</taxon>
        <taxon>Spermatophyta</taxon>
        <taxon>Magnoliopsida</taxon>
        <taxon>eudicotyledons</taxon>
        <taxon>Gunneridae</taxon>
        <taxon>Pentapetalae</taxon>
        <taxon>rosids</taxon>
        <taxon>malvids</taxon>
        <taxon>Brassicales</taxon>
        <taxon>Brassicaceae</taxon>
        <taxon>Brassiceae</taxon>
        <taxon>Brassica</taxon>
    </lineage>
</organism>
<dbReference type="InterPro" id="IPR018129">
    <property type="entry name" value="PEP_COase_Lys_AS"/>
</dbReference>
<keyword evidence="6" id="KW-0963">Cytoplasm</keyword>
<evidence type="ECO:0000256" key="10">
    <source>
        <dbReference type="PROSITE-ProRule" id="PRU10111"/>
    </source>
</evidence>